<sequence length="80" mass="9325">MPRDKVPSDTTQRKVLKAFRKLGFEILPHKYGKGSHRMVRDPKTGQEITVQSKVFKQVLFDYCSKVSELGYDVNQFIKHL</sequence>
<evidence type="ECO:0008006" key="3">
    <source>
        <dbReference type="Google" id="ProtNLM"/>
    </source>
</evidence>
<gene>
    <name evidence="1" type="ORF">COT81_05860</name>
</gene>
<dbReference type="Gene3D" id="3.30.920.30">
    <property type="entry name" value="Hypothetical protein"/>
    <property type="match status" value="1"/>
</dbReference>
<organism evidence="1 2">
    <name type="scientific">Candidatus Buchananbacteria bacterium CG10_big_fil_rev_8_21_14_0_10_42_9</name>
    <dbReference type="NCBI Taxonomy" id="1974526"/>
    <lineage>
        <taxon>Bacteria</taxon>
        <taxon>Candidatus Buchananiibacteriota</taxon>
    </lineage>
</organism>
<reference evidence="2" key="1">
    <citation type="submission" date="2017-09" db="EMBL/GenBank/DDBJ databases">
        <title>Depth-based differentiation of microbial function through sediment-hosted aquifers and enrichment of novel symbionts in the deep terrestrial subsurface.</title>
        <authorList>
            <person name="Probst A.J."/>
            <person name="Ladd B."/>
            <person name="Jarett J.K."/>
            <person name="Geller-Mcgrath D.E."/>
            <person name="Sieber C.M.K."/>
            <person name="Emerson J.B."/>
            <person name="Anantharaman K."/>
            <person name="Thomas B.C."/>
            <person name="Malmstrom R."/>
            <person name="Stieglmeier M."/>
            <person name="Klingl A."/>
            <person name="Woyke T."/>
            <person name="Ryan C.M."/>
            <person name="Banfield J.F."/>
        </authorList>
    </citation>
    <scope>NUCLEOTIDE SEQUENCE [LARGE SCALE GENOMIC DNA]</scope>
</reference>
<comment type="caution">
    <text evidence="1">The sequence shown here is derived from an EMBL/GenBank/DDBJ whole genome shotgun (WGS) entry which is preliminary data.</text>
</comment>
<dbReference type="SUPFAM" id="SSF54786">
    <property type="entry name" value="YcfA/nrd intein domain"/>
    <property type="match status" value="1"/>
</dbReference>
<evidence type="ECO:0000313" key="1">
    <source>
        <dbReference type="EMBL" id="PIS04543.1"/>
    </source>
</evidence>
<evidence type="ECO:0000313" key="2">
    <source>
        <dbReference type="Proteomes" id="UP000230935"/>
    </source>
</evidence>
<dbReference type="EMBL" id="PEZZ01000050">
    <property type="protein sequence ID" value="PIS04543.1"/>
    <property type="molecule type" value="Genomic_DNA"/>
</dbReference>
<dbReference type="Proteomes" id="UP000230935">
    <property type="component" value="Unassembled WGS sequence"/>
</dbReference>
<accession>A0A2H0VZL8</accession>
<dbReference type="InterPro" id="IPR038570">
    <property type="entry name" value="HicA_sf"/>
</dbReference>
<name>A0A2H0VZL8_9BACT</name>
<dbReference type="AlphaFoldDB" id="A0A2H0VZL8"/>
<protein>
    <recommendedName>
        <fullName evidence="3">Type II toxin-antitoxin system HicA family toxin</fullName>
    </recommendedName>
</protein>
<proteinExistence type="predicted"/>